<feature type="domain" description="Dipeptidylpeptidase IV N-terminal" evidence="2">
    <location>
        <begin position="157"/>
        <end position="377"/>
    </location>
</feature>
<keyword evidence="3" id="KW-0378">Hydrolase</keyword>
<dbReference type="AlphaFoldDB" id="A0A087CHU8"/>
<dbReference type="SUPFAM" id="SSF53474">
    <property type="entry name" value="alpha/beta-Hydrolases"/>
    <property type="match status" value="1"/>
</dbReference>
<keyword evidence="4" id="KW-1185">Reference proteome</keyword>
<dbReference type="Pfam" id="PF00326">
    <property type="entry name" value="Peptidase_S9"/>
    <property type="match status" value="1"/>
</dbReference>
<dbReference type="GO" id="GO:0008239">
    <property type="term" value="F:dipeptidyl-peptidase activity"/>
    <property type="evidence" value="ECO:0007669"/>
    <property type="project" value="UniProtKB-EC"/>
</dbReference>
<dbReference type="Pfam" id="PF00930">
    <property type="entry name" value="DPPIV_N"/>
    <property type="match status" value="1"/>
</dbReference>
<dbReference type="InterPro" id="IPR001375">
    <property type="entry name" value="Peptidase_S9_cat"/>
</dbReference>
<evidence type="ECO:0000313" key="3">
    <source>
        <dbReference type="EMBL" id="KFI82848.1"/>
    </source>
</evidence>
<name>A0A087CHU8_9BIFI</name>
<dbReference type="STRING" id="218140.BPSY_0639"/>
<gene>
    <name evidence="3" type="ORF">BPSY_0639</name>
</gene>
<accession>A0A087CHU8</accession>
<dbReference type="GeneID" id="98299850"/>
<dbReference type="PANTHER" id="PTHR11731:SF193">
    <property type="entry name" value="DIPEPTIDYL PEPTIDASE 9"/>
    <property type="match status" value="1"/>
</dbReference>
<organism evidence="3 4">
    <name type="scientific">Bifidobacterium psychraerophilum</name>
    <dbReference type="NCBI Taxonomy" id="218140"/>
    <lineage>
        <taxon>Bacteria</taxon>
        <taxon>Bacillati</taxon>
        <taxon>Actinomycetota</taxon>
        <taxon>Actinomycetes</taxon>
        <taxon>Bifidobacteriales</taxon>
        <taxon>Bifidobacteriaceae</taxon>
        <taxon>Bifidobacterium</taxon>
    </lineage>
</organism>
<evidence type="ECO:0000259" key="1">
    <source>
        <dbReference type="Pfam" id="PF00326"/>
    </source>
</evidence>
<dbReference type="GO" id="GO:0006508">
    <property type="term" value="P:proteolysis"/>
    <property type="evidence" value="ECO:0007669"/>
    <property type="project" value="InterPro"/>
</dbReference>
<dbReference type="PANTHER" id="PTHR11731">
    <property type="entry name" value="PROTEASE FAMILY S9B,C DIPEPTIDYL-PEPTIDASE IV-RELATED"/>
    <property type="match status" value="1"/>
</dbReference>
<dbReference type="EMBL" id="JGZI01000008">
    <property type="protein sequence ID" value="KFI82848.1"/>
    <property type="molecule type" value="Genomic_DNA"/>
</dbReference>
<dbReference type="InterPro" id="IPR050278">
    <property type="entry name" value="Serine_Prot_S9B/DPPIV"/>
</dbReference>
<dbReference type="SUPFAM" id="SSF82171">
    <property type="entry name" value="DPP6 N-terminal domain-like"/>
    <property type="match status" value="1"/>
</dbReference>
<dbReference type="Gene3D" id="2.140.10.30">
    <property type="entry name" value="Dipeptidylpeptidase IV, N-terminal domain"/>
    <property type="match status" value="1"/>
</dbReference>
<dbReference type="InterPro" id="IPR029058">
    <property type="entry name" value="AB_hydrolase_fold"/>
</dbReference>
<dbReference type="OrthoDB" id="3325701at2"/>
<comment type="caution">
    <text evidence="3">The sequence shown here is derived from an EMBL/GenBank/DDBJ whole genome shotgun (WGS) entry which is preliminary data.</text>
</comment>
<feature type="domain" description="Peptidase S9 prolyl oligopeptidase catalytic" evidence="1">
    <location>
        <begin position="565"/>
        <end position="762"/>
    </location>
</feature>
<reference evidence="3 4" key="1">
    <citation type="submission" date="2014-03" db="EMBL/GenBank/DDBJ databases">
        <title>Genomics of Bifidobacteria.</title>
        <authorList>
            <person name="Ventura M."/>
            <person name="Milani C."/>
            <person name="Lugli G.A."/>
        </authorList>
    </citation>
    <scope>NUCLEOTIDE SEQUENCE [LARGE SCALE GENOMIC DNA]</scope>
    <source>
        <strain evidence="3 4">LMG 21775</strain>
    </source>
</reference>
<dbReference type="Gene3D" id="3.40.50.1820">
    <property type="entry name" value="alpha/beta hydrolase"/>
    <property type="match status" value="1"/>
</dbReference>
<protein>
    <submittedName>
        <fullName evidence="3">Dipeptidyl peptidase IV</fullName>
        <ecNumber evidence="3">3.4.14.5</ecNumber>
    </submittedName>
</protein>
<dbReference type="RefSeq" id="WP_051921585.1">
    <property type="nucleotide sequence ID" value="NZ_JGZI01000008.1"/>
</dbReference>
<evidence type="ECO:0000313" key="4">
    <source>
        <dbReference type="Proteomes" id="UP000029050"/>
    </source>
</evidence>
<sequence length="764" mass="82861">MGESKHTVSDGVISDFPRKRARTLRFSLGAPRSAQVVGDGSRALFLRSDGPEDLVTSLWLSVFDRDGGHAERLLADPRVLLADAGEEEVPAQERARRERAREGAQGIVTFSVDAAGKYAVFALGGRLWITSITAEGEEAETREIGMRDAGSQQGQLPGPVINPRISPDASLIAYSTGTRIIIVPTDGRGAATTVLGVGPDEGTDVTLGLAEFVAGEEMDRYEGFWWSPDSRALVVERADESKETMWYISDPANPGRPAEGRRYPRALTRNAEVSLIALRFTHGDTQGGNGGIVVRAVADIRWDHEHYEYLAALRWEAGQDPVALVQNRLQNKDQVVLVPLSRSAAYRQDAEQDDAASAPRPVVQVEVVEEHSSDTWLDLFPGCPCRTPDGHLLSAVADGTCDSNRLALDGRAFTPAGWQLREVIDVDDSGVLAVASRDPRSFDVVAFGFDGSVQTLNEEPGVWGASRAGAGLVLNGRGMASAQSHMTHTWASDGKVYQANIENHSAEPGFAPRVEFAQLGAHRLQAAIIRPSQNSPYADADSLPVLLKPYGGPGFQQAVFNQAMYWEAQWWADQGFIVLTADGHGTTGRGPAWDRAIFKNMAQVTLDDQIEALQALPEYAPEADLHHVAMIGWSYGGFLSALAVLRAPDAVHAACAGAPPTDWTLYDTHYTERYLGLDPDVYRSNSLLDDAKGLRRPLLLIHGFADDNVSVANTLRLSQALLAEGKDHAVLPLNGITHMTNDETVAENLLIAQRDFLYQALGLR</sequence>
<dbReference type="GO" id="GO:0008236">
    <property type="term" value="F:serine-type peptidase activity"/>
    <property type="evidence" value="ECO:0007669"/>
    <property type="project" value="InterPro"/>
</dbReference>
<dbReference type="InterPro" id="IPR002469">
    <property type="entry name" value="Peptidase_S9B_N"/>
</dbReference>
<dbReference type="eggNOG" id="COG1506">
    <property type="taxonomic scope" value="Bacteria"/>
</dbReference>
<dbReference type="EC" id="3.4.14.5" evidence="3"/>
<evidence type="ECO:0000259" key="2">
    <source>
        <dbReference type="Pfam" id="PF00930"/>
    </source>
</evidence>
<proteinExistence type="predicted"/>
<dbReference type="Proteomes" id="UP000029050">
    <property type="component" value="Unassembled WGS sequence"/>
</dbReference>